<dbReference type="RefSeq" id="WP_245416617.1">
    <property type="nucleotide sequence ID" value="NZ_JBHEEG010000001.1"/>
</dbReference>
<protein>
    <recommendedName>
        <fullName evidence="5">Lipopolysaccharide export system protein LptA</fullName>
    </recommendedName>
</protein>
<evidence type="ECO:0000313" key="3">
    <source>
        <dbReference type="EMBL" id="RBO91895.1"/>
    </source>
</evidence>
<evidence type="ECO:0000256" key="2">
    <source>
        <dbReference type="SAM" id="SignalP"/>
    </source>
</evidence>
<gene>
    <name evidence="3" type="ORF">DFR47_10839</name>
</gene>
<evidence type="ECO:0008006" key="5">
    <source>
        <dbReference type="Google" id="ProtNLM"/>
    </source>
</evidence>
<feature type="region of interest" description="Disordered" evidence="1">
    <location>
        <begin position="41"/>
        <end position="81"/>
    </location>
</feature>
<feature type="signal peptide" evidence="2">
    <location>
        <begin position="1"/>
        <end position="26"/>
    </location>
</feature>
<evidence type="ECO:0000256" key="1">
    <source>
        <dbReference type="SAM" id="MobiDB-lite"/>
    </source>
</evidence>
<proteinExistence type="predicted"/>
<evidence type="ECO:0000313" key="4">
    <source>
        <dbReference type="Proteomes" id="UP000252893"/>
    </source>
</evidence>
<organism evidence="3 4">
    <name type="scientific">Pseudochrobactrum asaccharolyticum</name>
    <dbReference type="NCBI Taxonomy" id="354351"/>
    <lineage>
        <taxon>Bacteria</taxon>
        <taxon>Pseudomonadati</taxon>
        <taxon>Pseudomonadota</taxon>
        <taxon>Alphaproteobacteria</taxon>
        <taxon>Hyphomicrobiales</taxon>
        <taxon>Brucellaceae</taxon>
        <taxon>Pseudochrobactrum</taxon>
    </lineage>
</organism>
<keyword evidence="2" id="KW-0732">Signal</keyword>
<keyword evidence="4" id="KW-1185">Reference proteome</keyword>
<name>A0A366DPQ7_9HYPH</name>
<feature type="chain" id="PRO_5016899870" description="Lipopolysaccharide export system protein LptA" evidence="2">
    <location>
        <begin position="27"/>
        <end position="104"/>
    </location>
</feature>
<sequence length="104" mass="10806">MVTIRKAVFSVVLSGIAMSFSAPAFALETGLKNKAQTDQSAPYYSLPGVQPAKPIVSPAQPEPDNATTNTNPDGSFNIGNTRVKISGDITVDVGTGNGPNRSNK</sequence>
<dbReference type="Proteomes" id="UP000252893">
    <property type="component" value="Unassembled WGS sequence"/>
</dbReference>
<comment type="caution">
    <text evidence="3">The sequence shown here is derived from an EMBL/GenBank/DDBJ whole genome shotgun (WGS) entry which is preliminary data.</text>
</comment>
<feature type="compositionally biased region" description="Polar residues" evidence="1">
    <location>
        <begin position="65"/>
        <end position="80"/>
    </location>
</feature>
<accession>A0A366DPQ7</accession>
<reference evidence="3 4" key="1">
    <citation type="submission" date="2018-06" db="EMBL/GenBank/DDBJ databases">
        <title>Genomic Encyclopedia of Type Strains, Phase IV (KMG-IV): sequencing the most valuable type-strain genomes for metagenomic binning, comparative biology and taxonomic classification.</title>
        <authorList>
            <person name="Goeker M."/>
        </authorList>
    </citation>
    <scope>NUCLEOTIDE SEQUENCE [LARGE SCALE GENOMIC DNA]</scope>
    <source>
        <strain evidence="3 4">DSM 25619</strain>
    </source>
</reference>
<dbReference type="AlphaFoldDB" id="A0A366DPQ7"/>
<dbReference type="EMBL" id="QNRH01000008">
    <property type="protein sequence ID" value="RBO91895.1"/>
    <property type="molecule type" value="Genomic_DNA"/>
</dbReference>